<dbReference type="Pfam" id="PF05076">
    <property type="entry name" value="SUFU"/>
    <property type="match status" value="1"/>
</dbReference>
<dbReference type="AlphaFoldDB" id="A0A7W7MAQ3"/>
<accession>A0A7W7MAQ3</accession>
<name>A0A7W7MAQ3_9ACTN</name>
<keyword evidence="3" id="KW-1185">Reference proteome</keyword>
<dbReference type="InterPro" id="IPR020941">
    <property type="entry name" value="SUFU-like_domain"/>
</dbReference>
<proteinExistence type="predicted"/>
<feature type="domain" description="Suppressor of fused-like" evidence="1">
    <location>
        <begin position="36"/>
        <end position="167"/>
    </location>
</feature>
<gene>
    <name evidence="2" type="ORF">BJY16_006620</name>
</gene>
<dbReference type="EMBL" id="JACHNB010000001">
    <property type="protein sequence ID" value="MBB4743161.1"/>
    <property type="molecule type" value="Genomic_DNA"/>
</dbReference>
<sequence length="193" mass="21067">MAAPPVLRDIFNAYRTRQGEEDDGFLFEDEHAPISRLDVLVYRPTPTADLTSFATIGMAANEMSAMPGPGGGGRAELHFRRRGRLTRSGEGAIARRLANLAIHPFLTGTQLNWGHMIGLGEDFPTFPGCRAVFLAGPLSAEGLDYVRTSAGAVRVINVVPITDAERERGRSLPPVEFAQSLLEHVDIFAERPR</sequence>
<organism evidence="2 3">
    <name type="scientific">Actinoplanes octamycinicus</name>
    <dbReference type="NCBI Taxonomy" id="135948"/>
    <lineage>
        <taxon>Bacteria</taxon>
        <taxon>Bacillati</taxon>
        <taxon>Actinomycetota</taxon>
        <taxon>Actinomycetes</taxon>
        <taxon>Micromonosporales</taxon>
        <taxon>Micromonosporaceae</taxon>
        <taxon>Actinoplanes</taxon>
    </lineage>
</organism>
<protein>
    <recommendedName>
        <fullName evidence="1">Suppressor of fused-like domain-containing protein</fullName>
    </recommendedName>
</protein>
<dbReference type="RefSeq" id="WP_185043465.1">
    <property type="nucleotide sequence ID" value="NZ_BAABFG010000005.1"/>
</dbReference>
<evidence type="ECO:0000313" key="2">
    <source>
        <dbReference type="EMBL" id="MBB4743161.1"/>
    </source>
</evidence>
<dbReference type="Proteomes" id="UP000546162">
    <property type="component" value="Unassembled WGS sequence"/>
</dbReference>
<evidence type="ECO:0000259" key="1">
    <source>
        <dbReference type="Pfam" id="PF05076"/>
    </source>
</evidence>
<evidence type="ECO:0000313" key="3">
    <source>
        <dbReference type="Proteomes" id="UP000546162"/>
    </source>
</evidence>
<reference evidence="2 3" key="1">
    <citation type="submission" date="2020-08" db="EMBL/GenBank/DDBJ databases">
        <title>Sequencing the genomes of 1000 actinobacteria strains.</title>
        <authorList>
            <person name="Klenk H.-P."/>
        </authorList>
    </citation>
    <scope>NUCLEOTIDE SEQUENCE [LARGE SCALE GENOMIC DNA]</scope>
    <source>
        <strain evidence="2 3">DSM 45809</strain>
    </source>
</reference>
<comment type="caution">
    <text evidence="2">The sequence shown here is derived from an EMBL/GenBank/DDBJ whole genome shotgun (WGS) entry which is preliminary data.</text>
</comment>